<dbReference type="eggNOG" id="COG0625">
    <property type="taxonomic scope" value="Bacteria"/>
</dbReference>
<dbReference type="EC" id="2.5.1.18" evidence="1"/>
<dbReference type="SFLD" id="SFLDG01150">
    <property type="entry name" value="Main.1:_Beta-like"/>
    <property type="match status" value="1"/>
</dbReference>
<dbReference type="SUPFAM" id="SSF52833">
    <property type="entry name" value="Thioredoxin-like"/>
    <property type="match status" value="1"/>
</dbReference>
<dbReference type="AlphaFoldDB" id="Q210Q5"/>
<dbReference type="InterPro" id="IPR040079">
    <property type="entry name" value="Glutathione_S-Trfase"/>
</dbReference>
<dbReference type="GO" id="GO:0004601">
    <property type="term" value="F:peroxidase activity"/>
    <property type="evidence" value="ECO:0007669"/>
    <property type="project" value="UniProtKB-ARBA"/>
</dbReference>
<keyword evidence="2 6" id="KW-0808">Transferase</keyword>
<dbReference type="Gene3D" id="1.20.1050.10">
    <property type="match status" value="1"/>
</dbReference>
<comment type="catalytic activity">
    <reaction evidence="3">
        <text>RX + glutathione = an S-substituted glutathione + a halide anion + H(+)</text>
        <dbReference type="Rhea" id="RHEA:16437"/>
        <dbReference type="ChEBI" id="CHEBI:15378"/>
        <dbReference type="ChEBI" id="CHEBI:16042"/>
        <dbReference type="ChEBI" id="CHEBI:17792"/>
        <dbReference type="ChEBI" id="CHEBI:57925"/>
        <dbReference type="ChEBI" id="CHEBI:90779"/>
        <dbReference type="EC" id="2.5.1.18"/>
    </reaction>
</comment>
<dbReference type="SFLD" id="SFLDG00358">
    <property type="entry name" value="Main_(cytGST)"/>
    <property type="match status" value="1"/>
</dbReference>
<evidence type="ECO:0000259" key="5">
    <source>
        <dbReference type="PROSITE" id="PS50405"/>
    </source>
</evidence>
<dbReference type="InterPro" id="IPR036249">
    <property type="entry name" value="Thioredoxin-like_sf"/>
</dbReference>
<dbReference type="OrthoDB" id="9810080at2"/>
<feature type="domain" description="GST N-terminal" evidence="4">
    <location>
        <begin position="1"/>
        <end position="81"/>
    </location>
</feature>
<reference evidence="6" key="1">
    <citation type="submission" date="2006-03" db="EMBL/GenBank/DDBJ databases">
        <title>Complete sequence of Rhodopseudomonas palustris BisB18.</title>
        <authorList>
            <consortium name="US DOE Joint Genome Institute"/>
            <person name="Copeland A."/>
            <person name="Lucas S."/>
            <person name="Lapidus A."/>
            <person name="Barry K."/>
            <person name="Detter J.C."/>
            <person name="Glavina del Rio T."/>
            <person name="Hammon N."/>
            <person name="Israni S."/>
            <person name="Dalin E."/>
            <person name="Tice H."/>
            <person name="Pitluck S."/>
            <person name="Chain P."/>
            <person name="Malfatti S."/>
            <person name="Shin M."/>
            <person name="Vergez L."/>
            <person name="Schmutz J."/>
            <person name="Larimer F."/>
            <person name="Land M."/>
            <person name="Hauser L."/>
            <person name="Pelletier D.A."/>
            <person name="Kyrpides N."/>
            <person name="Anderson I."/>
            <person name="Oda Y."/>
            <person name="Harwood C.S."/>
            <person name="Richardson P."/>
        </authorList>
    </citation>
    <scope>NUCLEOTIDE SEQUENCE [LARGE SCALE GENOMIC DNA]</scope>
    <source>
        <strain evidence="6">BisB18</strain>
    </source>
</reference>
<dbReference type="PROSITE" id="PS50405">
    <property type="entry name" value="GST_CTER"/>
    <property type="match status" value="1"/>
</dbReference>
<dbReference type="FunFam" id="3.40.30.10:FF:000156">
    <property type="entry name" value="Glutathione S-transferase 1"/>
    <property type="match status" value="1"/>
</dbReference>
<evidence type="ECO:0000259" key="4">
    <source>
        <dbReference type="PROSITE" id="PS50404"/>
    </source>
</evidence>
<dbReference type="InterPro" id="IPR004045">
    <property type="entry name" value="Glutathione_S-Trfase_N"/>
</dbReference>
<dbReference type="CDD" id="cd03189">
    <property type="entry name" value="GST_C_GTT1_like"/>
    <property type="match status" value="1"/>
</dbReference>
<dbReference type="GO" id="GO:0004364">
    <property type="term" value="F:glutathione transferase activity"/>
    <property type="evidence" value="ECO:0007669"/>
    <property type="project" value="UniProtKB-EC"/>
</dbReference>
<organism evidence="6">
    <name type="scientific">Rhodopseudomonas palustris (strain BisB18)</name>
    <dbReference type="NCBI Taxonomy" id="316056"/>
    <lineage>
        <taxon>Bacteria</taxon>
        <taxon>Pseudomonadati</taxon>
        <taxon>Pseudomonadota</taxon>
        <taxon>Alphaproteobacteria</taxon>
        <taxon>Hyphomicrobiales</taxon>
        <taxon>Nitrobacteraceae</taxon>
        <taxon>Rhodopseudomonas</taxon>
    </lineage>
</organism>
<dbReference type="GO" id="GO:0005737">
    <property type="term" value="C:cytoplasm"/>
    <property type="evidence" value="ECO:0007669"/>
    <property type="project" value="UniProtKB-ARBA"/>
</dbReference>
<dbReference type="SUPFAM" id="SSF47616">
    <property type="entry name" value="GST C-terminal domain-like"/>
    <property type="match status" value="1"/>
</dbReference>
<evidence type="ECO:0000256" key="1">
    <source>
        <dbReference type="ARBA" id="ARBA00012452"/>
    </source>
</evidence>
<gene>
    <name evidence="6" type="ordered locus">RPC_3593</name>
</gene>
<dbReference type="HOGENOM" id="CLU_011226_15_5_5"/>
<dbReference type="PANTHER" id="PTHR44051">
    <property type="entry name" value="GLUTATHIONE S-TRANSFERASE-RELATED"/>
    <property type="match status" value="1"/>
</dbReference>
<dbReference type="STRING" id="316056.RPC_3593"/>
<protein>
    <recommendedName>
        <fullName evidence="1">glutathione transferase</fullName>
        <ecNumber evidence="1">2.5.1.18</ecNumber>
    </recommendedName>
</protein>
<dbReference type="PROSITE" id="PS50404">
    <property type="entry name" value="GST_NTER"/>
    <property type="match status" value="1"/>
</dbReference>
<dbReference type="Pfam" id="PF13410">
    <property type="entry name" value="GST_C_2"/>
    <property type="match status" value="1"/>
</dbReference>
<dbReference type="PANTHER" id="PTHR44051:SF9">
    <property type="entry name" value="GLUTATHIONE S-TRANSFERASE 1"/>
    <property type="match status" value="1"/>
</dbReference>
<evidence type="ECO:0000256" key="2">
    <source>
        <dbReference type="ARBA" id="ARBA00022679"/>
    </source>
</evidence>
<sequence length="221" mass="24466">MLTVHHLGLSQSERIVWLCEELDIPYRLEVYQRDPQTRMAPPEYKALHPMQISPVIADGDLVLAESGAIIEYILAKYGHGRLKVAPDDPAFADYLFWFHFANGTLMPSESIEMLGAGISGADQLGVGIGSDHPFVAVYTARTDRGFAMIEQRLGKVPYLAGADFSAADIIMLFALTTMRAFTGRRLDDYPNIRGYLARIGGRPAYQRAMTKGDPELSPMLS</sequence>
<dbReference type="InterPro" id="IPR036282">
    <property type="entry name" value="Glutathione-S-Trfase_C_sf"/>
</dbReference>
<dbReference type="Pfam" id="PF13409">
    <property type="entry name" value="GST_N_2"/>
    <property type="match status" value="1"/>
</dbReference>
<dbReference type="CDD" id="cd03046">
    <property type="entry name" value="GST_N_GTT1_like"/>
    <property type="match status" value="1"/>
</dbReference>
<dbReference type="SFLD" id="SFLDS00019">
    <property type="entry name" value="Glutathione_Transferase_(cytos"/>
    <property type="match status" value="1"/>
</dbReference>
<evidence type="ECO:0000256" key="3">
    <source>
        <dbReference type="ARBA" id="ARBA00047960"/>
    </source>
</evidence>
<proteinExistence type="predicted"/>
<name>Q210Q5_RHOPB</name>
<dbReference type="InterPro" id="IPR010987">
    <property type="entry name" value="Glutathione-S-Trfase_C-like"/>
</dbReference>
<feature type="domain" description="GST C-terminal" evidence="5">
    <location>
        <begin position="87"/>
        <end position="218"/>
    </location>
</feature>
<dbReference type="Gene3D" id="3.40.30.10">
    <property type="entry name" value="Glutaredoxin"/>
    <property type="match status" value="1"/>
</dbReference>
<dbReference type="EMBL" id="CP000301">
    <property type="protein sequence ID" value="ABD89131.1"/>
    <property type="molecule type" value="Genomic_DNA"/>
</dbReference>
<dbReference type="KEGG" id="rpc:RPC_3593"/>
<dbReference type="RefSeq" id="WP_011474014.1">
    <property type="nucleotide sequence ID" value="NC_007925.1"/>
</dbReference>
<accession>Q210Q5</accession>
<evidence type="ECO:0000313" key="6">
    <source>
        <dbReference type="EMBL" id="ABD89131.1"/>
    </source>
</evidence>